<dbReference type="Proteomes" id="UP000092154">
    <property type="component" value="Unassembled WGS sequence"/>
</dbReference>
<dbReference type="AlphaFoldDB" id="A0A1B7N6C8"/>
<evidence type="ECO:0000256" key="4">
    <source>
        <dbReference type="ARBA" id="ARBA00022842"/>
    </source>
</evidence>
<evidence type="ECO:0000256" key="1">
    <source>
        <dbReference type="ARBA" id="ARBA00001946"/>
    </source>
</evidence>
<dbReference type="GO" id="GO:0046872">
    <property type="term" value="F:metal ion binding"/>
    <property type="evidence" value="ECO:0007669"/>
    <property type="project" value="UniProtKB-KW"/>
</dbReference>
<evidence type="ECO:0000256" key="3">
    <source>
        <dbReference type="ARBA" id="ARBA00022723"/>
    </source>
</evidence>
<dbReference type="OrthoDB" id="2861623at2759"/>
<accession>A0A1B7N6C8</accession>
<evidence type="ECO:0000256" key="5">
    <source>
        <dbReference type="ARBA" id="ARBA00023239"/>
    </source>
</evidence>
<keyword evidence="5 6" id="KW-0456">Lyase</keyword>
<comment type="cofactor">
    <cofactor evidence="1 6">
        <name>Mg(2+)</name>
        <dbReference type="ChEBI" id="CHEBI:18420"/>
    </cofactor>
</comment>
<dbReference type="InParanoid" id="A0A1B7N6C8"/>
<evidence type="ECO:0000256" key="6">
    <source>
        <dbReference type="RuleBase" id="RU366034"/>
    </source>
</evidence>
<gene>
    <name evidence="7" type="ORF">K503DRAFT_791387</name>
</gene>
<dbReference type="Pfam" id="PF19086">
    <property type="entry name" value="Terpene_syn_C_2"/>
    <property type="match status" value="1"/>
</dbReference>
<evidence type="ECO:0000313" key="8">
    <source>
        <dbReference type="Proteomes" id="UP000092154"/>
    </source>
</evidence>
<reference evidence="7 8" key="1">
    <citation type="submission" date="2016-06" db="EMBL/GenBank/DDBJ databases">
        <title>Comparative genomics of the ectomycorrhizal sister species Rhizopogon vinicolor and Rhizopogon vesiculosus (Basidiomycota: Boletales) reveals a divergence of the mating type B locus.</title>
        <authorList>
            <consortium name="DOE Joint Genome Institute"/>
            <person name="Mujic A.B."/>
            <person name="Kuo A."/>
            <person name="Tritt A."/>
            <person name="Lipzen A."/>
            <person name="Chen C."/>
            <person name="Johnson J."/>
            <person name="Sharma A."/>
            <person name="Barry K."/>
            <person name="Grigoriev I.V."/>
            <person name="Spatafora J.W."/>
        </authorList>
    </citation>
    <scope>NUCLEOTIDE SEQUENCE [LARGE SCALE GENOMIC DNA]</scope>
    <source>
        <strain evidence="7 8">AM-OR11-026</strain>
    </source>
</reference>
<keyword evidence="3 6" id="KW-0479">Metal-binding</keyword>
<comment type="similarity">
    <text evidence="2 6">Belongs to the terpene synthase family.</text>
</comment>
<dbReference type="GO" id="GO:0010333">
    <property type="term" value="F:terpene synthase activity"/>
    <property type="evidence" value="ECO:0007669"/>
    <property type="project" value="InterPro"/>
</dbReference>
<sequence>MLADLVSNCHYPLRLNPHHDAVSRVSEEWLLAGAHLAEPRITQFMGLHASKLAAACYPDADAFRLRVCTDFLNWLFIMDDWLERSDVDYILGMRERCISAFRDPINFRTEAPGVKMCKSYEVDERAKGRAHDLESYIALRRNTSCDLPCFALIEYAAQIDIPDEVMSHPVIMAMEEAVNDLVAWSNDMFSYNVEQSRGDTHNIIMVIMHEHGLDLQGAMEYCGGLCKDAIQRFEDNRAMVPSWGKYIDEQVVIYVGGLQDWIVGSLHWSFDSTRYFGKDGHIVKQDRIIKLLPKRPVQSMTSVVW</sequence>
<keyword evidence="4 6" id="KW-0460">Magnesium</keyword>
<dbReference type="EC" id="4.2.3.-" evidence="6"/>
<dbReference type="SUPFAM" id="SSF48576">
    <property type="entry name" value="Terpenoid synthases"/>
    <property type="match status" value="1"/>
</dbReference>
<keyword evidence="8" id="KW-1185">Reference proteome</keyword>
<dbReference type="PANTHER" id="PTHR35201">
    <property type="entry name" value="TERPENE SYNTHASE"/>
    <property type="match status" value="1"/>
</dbReference>
<dbReference type="InterPro" id="IPR034686">
    <property type="entry name" value="Terpene_cyclase-like_2"/>
</dbReference>
<proteinExistence type="inferred from homology"/>
<organism evidence="7 8">
    <name type="scientific">Rhizopogon vinicolor AM-OR11-026</name>
    <dbReference type="NCBI Taxonomy" id="1314800"/>
    <lineage>
        <taxon>Eukaryota</taxon>
        <taxon>Fungi</taxon>
        <taxon>Dikarya</taxon>
        <taxon>Basidiomycota</taxon>
        <taxon>Agaricomycotina</taxon>
        <taxon>Agaricomycetes</taxon>
        <taxon>Agaricomycetidae</taxon>
        <taxon>Boletales</taxon>
        <taxon>Suillineae</taxon>
        <taxon>Rhizopogonaceae</taxon>
        <taxon>Rhizopogon</taxon>
    </lineage>
</organism>
<dbReference type="Gene3D" id="1.10.600.10">
    <property type="entry name" value="Farnesyl Diphosphate Synthase"/>
    <property type="match status" value="2"/>
</dbReference>
<dbReference type="PANTHER" id="PTHR35201:SF4">
    <property type="entry name" value="BETA-PINACENE SYNTHASE-RELATED"/>
    <property type="match status" value="1"/>
</dbReference>
<name>A0A1B7N6C8_9AGAM</name>
<evidence type="ECO:0000256" key="2">
    <source>
        <dbReference type="ARBA" id="ARBA00006333"/>
    </source>
</evidence>
<dbReference type="EMBL" id="KV448212">
    <property type="protein sequence ID" value="OAX40418.1"/>
    <property type="molecule type" value="Genomic_DNA"/>
</dbReference>
<evidence type="ECO:0000313" key="7">
    <source>
        <dbReference type="EMBL" id="OAX40418.1"/>
    </source>
</evidence>
<protein>
    <recommendedName>
        <fullName evidence="6">Terpene synthase</fullName>
        <ecNumber evidence="6">4.2.3.-</ecNumber>
    </recommendedName>
</protein>
<dbReference type="InterPro" id="IPR008949">
    <property type="entry name" value="Isoprenoid_synthase_dom_sf"/>
</dbReference>
<dbReference type="GO" id="GO:0008299">
    <property type="term" value="P:isoprenoid biosynthetic process"/>
    <property type="evidence" value="ECO:0007669"/>
    <property type="project" value="UniProtKB-ARBA"/>
</dbReference>